<dbReference type="InterPro" id="IPR038491">
    <property type="entry name" value="Velvet_dom_sf"/>
</dbReference>
<dbReference type="Proteomes" id="UP000246740">
    <property type="component" value="Unassembled WGS sequence"/>
</dbReference>
<protein>
    <recommendedName>
        <fullName evidence="7">Velvet domain-containing protein</fullName>
    </recommendedName>
</protein>
<feature type="compositionally biased region" description="Basic and acidic residues" evidence="6">
    <location>
        <begin position="814"/>
        <end position="839"/>
    </location>
</feature>
<evidence type="ECO:0000256" key="6">
    <source>
        <dbReference type="SAM" id="MobiDB-lite"/>
    </source>
</evidence>
<evidence type="ECO:0000256" key="2">
    <source>
        <dbReference type="ARBA" id="ARBA00022969"/>
    </source>
</evidence>
<dbReference type="InterPro" id="IPR021740">
    <property type="entry name" value="Velvet"/>
</dbReference>
<feature type="region of interest" description="Disordered" evidence="6">
    <location>
        <begin position="298"/>
        <end position="389"/>
    </location>
</feature>
<feature type="compositionally biased region" description="Basic and acidic residues" evidence="6">
    <location>
        <begin position="436"/>
        <end position="454"/>
    </location>
</feature>
<evidence type="ECO:0000313" key="9">
    <source>
        <dbReference type="Proteomes" id="UP000246740"/>
    </source>
</evidence>
<name>A0A317XRU9_9BASI</name>
<feature type="compositionally biased region" description="Basic and acidic residues" evidence="6">
    <location>
        <begin position="546"/>
        <end position="566"/>
    </location>
</feature>
<dbReference type="AlphaFoldDB" id="A0A317XRU9"/>
<proteinExistence type="predicted"/>
<feature type="region of interest" description="Disordered" evidence="6">
    <location>
        <begin position="421"/>
        <end position="657"/>
    </location>
</feature>
<dbReference type="STRING" id="1882483.A0A317XRU9"/>
<feature type="region of interest" description="Disordered" evidence="6">
    <location>
        <begin position="671"/>
        <end position="851"/>
    </location>
</feature>
<dbReference type="PROSITE" id="PS51821">
    <property type="entry name" value="VELVET"/>
    <property type="match status" value="1"/>
</dbReference>
<evidence type="ECO:0000256" key="4">
    <source>
        <dbReference type="ARBA" id="ARBA00023163"/>
    </source>
</evidence>
<dbReference type="Gene3D" id="2.60.40.3960">
    <property type="entry name" value="Velvet domain"/>
    <property type="match status" value="1"/>
</dbReference>
<dbReference type="GO" id="GO:0005634">
    <property type="term" value="C:nucleus"/>
    <property type="evidence" value="ECO:0007669"/>
    <property type="project" value="UniProtKB-SubCell"/>
</dbReference>
<feature type="domain" description="Velvet" evidence="7">
    <location>
        <begin position="83"/>
        <end position="304"/>
    </location>
</feature>
<reference evidence="8 9" key="1">
    <citation type="journal article" date="2018" name="Mol. Biol. Evol.">
        <title>Broad Genomic Sampling Reveals a Smut Pathogenic Ancestry of the Fungal Clade Ustilaginomycotina.</title>
        <authorList>
            <person name="Kijpornyongpan T."/>
            <person name="Mondo S.J."/>
            <person name="Barry K."/>
            <person name="Sandor L."/>
            <person name="Lee J."/>
            <person name="Lipzen A."/>
            <person name="Pangilinan J."/>
            <person name="LaButti K."/>
            <person name="Hainaut M."/>
            <person name="Henrissat B."/>
            <person name="Grigoriev I.V."/>
            <person name="Spatafora J.W."/>
            <person name="Aime M.C."/>
        </authorList>
    </citation>
    <scope>NUCLEOTIDE SEQUENCE [LARGE SCALE GENOMIC DNA]</scope>
    <source>
        <strain evidence="8 9">MCA 3645</strain>
    </source>
</reference>
<dbReference type="PANTHER" id="PTHR33572">
    <property type="entry name" value="SPORE DEVELOPMENT REGULATOR VOSA"/>
    <property type="match status" value="1"/>
</dbReference>
<dbReference type="InParanoid" id="A0A317XRU9"/>
<keyword evidence="4" id="KW-0804">Transcription</keyword>
<feature type="compositionally biased region" description="Polar residues" evidence="6">
    <location>
        <begin position="17"/>
        <end position="44"/>
    </location>
</feature>
<feature type="compositionally biased region" description="Polar residues" evidence="6">
    <location>
        <begin position="522"/>
        <end position="532"/>
    </location>
</feature>
<feature type="region of interest" description="Disordered" evidence="6">
    <location>
        <begin position="1"/>
        <end position="66"/>
    </location>
</feature>
<feature type="compositionally biased region" description="Basic residues" evidence="6">
    <location>
        <begin position="301"/>
        <end position="315"/>
    </location>
</feature>
<dbReference type="EMBL" id="KZ819191">
    <property type="protein sequence ID" value="PWZ00977.1"/>
    <property type="molecule type" value="Genomic_DNA"/>
</dbReference>
<keyword evidence="2" id="KW-0749">Sporulation</keyword>
<evidence type="ECO:0000256" key="3">
    <source>
        <dbReference type="ARBA" id="ARBA00023015"/>
    </source>
</evidence>
<evidence type="ECO:0000313" key="8">
    <source>
        <dbReference type="EMBL" id="PWZ00977.1"/>
    </source>
</evidence>
<keyword evidence="3" id="KW-0805">Transcription regulation</keyword>
<comment type="subcellular location">
    <subcellularLocation>
        <location evidence="1">Nucleus</location>
    </subcellularLocation>
</comment>
<feature type="compositionally biased region" description="Low complexity" evidence="6">
    <location>
        <begin position="801"/>
        <end position="812"/>
    </location>
</feature>
<dbReference type="PANTHER" id="PTHR33572:SF18">
    <property type="entry name" value="SPORE DEVELOPMENT REGULATOR VOSA"/>
    <property type="match status" value="1"/>
</dbReference>
<dbReference type="Pfam" id="PF11754">
    <property type="entry name" value="Velvet"/>
    <property type="match status" value="2"/>
</dbReference>
<feature type="compositionally biased region" description="Polar residues" evidence="6">
    <location>
        <begin position="53"/>
        <end position="66"/>
    </location>
</feature>
<keyword evidence="9" id="KW-1185">Reference proteome</keyword>
<gene>
    <name evidence="8" type="ORF">BCV70DRAFT_86388</name>
</gene>
<organism evidence="8 9">
    <name type="scientific">Testicularia cyperi</name>
    <dbReference type="NCBI Taxonomy" id="1882483"/>
    <lineage>
        <taxon>Eukaryota</taxon>
        <taxon>Fungi</taxon>
        <taxon>Dikarya</taxon>
        <taxon>Basidiomycota</taxon>
        <taxon>Ustilaginomycotina</taxon>
        <taxon>Ustilaginomycetes</taxon>
        <taxon>Ustilaginales</taxon>
        <taxon>Anthracoideaceae</taxon>
        <taxon>Testicularia</taxon>
    </lineage>
</organism>
<sequence length="851" mass="94250">MMDRDRSSSSNRSSRSQTSKGPSGGRSMTNSSGRDETAVSSLGPTASKHDAAATSSSNTPVSGPSETSVAYQYASVQQMKSHRDHIEYQLMVREQPKQSRMCGVGEKADRRPIDPAPIVQLRVITHDRPVRNTSSIDTTAVPPPVERRPGQGPSVPSTPGIRCGIPVSTALGDGWEDKAWYLENPYYFMYAMLCHAETDEELHLLSDGKTRYTSGSCVSCLYHLKDIDGSHQGFFVFPDLSIRVEGRYRLKLCLFETIGHTVHHCRSIYSDPFHVYTAKRFPGMEESTRLSRSFAEQGLKVRVRKHPRSRRRGSKRVKDESDASDVEPLPTDTRSPKRQRGSDPPSGEHWPPLQRSGEPHGEMLGRGYTLRPSLSPEHTRMPTSRRVISAPWDEEATRLRNAVGRDGPYEYALGVERGFREARALGPGPPAYDTQRYLERPHSRESERERDRDAAGYQRPSLRSAPSGVGSVDPERDEVAREMARMPPPSMLATRLAEPLPPQLPYMTSYSADGRPLRPSRETSASPVSSAHYSRGPPGYAVPEYLRQDDRRMYGEHVSRSRREPRYSAPYDQRGHGYYRASVSPPPPPPRMMHPASEAVARTSATQSSHPSPRRYAEAPVHLLDRGPYMGRPASPYRQQLASPPSAHLAAPRRPLDTSAVGYENDAYASGAPRAIRRVSDPYFQDPRMSAGASSGPPGYGGHGPERPVYARGAPGYPQAHPDDLRERPTLPPLSGPSSRMHVRDTATGMLPPPPSRVRAHGGGGPDPLERPVSTPAYPGYGGGPLAPMHDGTRNESLERPPSQGYGYPPYSARNDEADYARSREEAEYLRSRDRDPHRNAPWPPGPARPY</sequence>
<feature type="region of interest" description="Disordered" evidence="6">
    <location>
        <begin position="133"/>
        <end position="159"/>
    </location>
</feature>
<dbReference type="GO" id="GO:0030435">
    <property type="term" value="P:sporulation resulting in formation of a cellular spore"/>
    <property type="evidence" value="ECO:0007669"/>
    <property type="project" value="UniProtKB-KW"/>
</dbReference>
<dbReference type="InterPro" id="IPR037525">
    <property type="entry name" value="Velvet_dom"/>
</dbReference>
<keyword evidence="5" id="KW-0539">Nucleus</keyword>
<accession>A0A317XRU9</accession>
<feature type="compositionally biased region" description="Basic and acidic residues" evidence="6">
    <location>
        <begin position="473"/>
        <end position="484"/>
    </location>
</feature>
<feature type="compositionally biased region" description="Pro residues" evidence="6">
    <location>
        <begin position="842"/>
        <end position="851"/>
    </location>
</feature>
<evidence type="ECO:0000259" key="7">
    <source>
        <dbReference type="PROSITE" id="PS51821"/>
    </source>
</evidence>
<evidence type="ECO:0000256" key="5">
    <source>
        <dbReference type="ARBA" id="ARBA00023242"/>
    </source>
</evidence>
<dbReference type="OrthoDB" id="5599552at2759"/>
<feature type="compositionally biased region" description="Low complexity" evidence="6">
    <location>
        <begin position="641"/>
        <end position="653"/>
    </location>
</feature>
<evidence type="ECO:0000256" key="1">
    <source>
        <dbReference type="ARBA" id="ARBA00004123"/>
    </source>
</evidence>